<feature type="domain" description="Chemokine interleukin-8-like" evidence="4">
    <location>
        <begin position="27"/>
        <end position="82"/>
    </location>
</feature>
<dbReference type="AlphaFoldDB" id="A0A1A8ES27"/>
<proteinExistence type="predicted"/>
<dbReference type="EMBL" id="HAEB01002759">
    <property type="protein sequence ID" value="SBQ49286.1"/>
    <property type="molecule type" value="Transcribed_RNA"/>
</dbReference>
<keyword evidence="1" id="KW-0202">Cytokine</keyword>
<dbReference type="Pfam" id="PF00048">
    <property type="entry name" value="IL8"/>
    <property type="match status" value="1"/>
</dbReference>
<feature type="chain" id="PRO_5008369310" description="Chemokine interleukin-8-like domain-containing protein" evidence="3">
    <location>
        <begin position="20"/>
        <end position="103"/>
    </location>
</feature>
<dbReference type="GO" id="GO:0008009">
    <property type="term" value="F:chemokine activity"/>
    <property type="evidence" value="ECO:0007669"/>
    <property type="project" value="InterPro"/>
</dbReference>
<protein>
    <recommendedName>
        <fullName evidence="4">Chemokine interleukin-8-like domain-containing protein</fullName>
    </recommendedName>
</protein>
<keyword evidence="3" id="KW-0732">Signal</keyword>
<dbReference type="SUPFAM" id="SSF54117">
    <property type="entry name" value="Interleukin 8-like chemokines"/>
    <property type="match status" value="1"/>
</dbReference>
<evidence type="ECO:0000256" key="2">
    <source>
        <dbReference type="SAM" id="MobiDB-lite"/>
    </source>
</evidence>
<name>A0A1A8ES27_9TELE</name>
<gene>
    <name evidence="5" type="primary">Nfu_g_1_011503</name>
</gene>
<sequence>MSWSLGFSLALALVGFSSGLPDEKLNSCCQKVSSEEITEPILRFSVQRASPPCVTAVIFHTETGRYCSQLTAPWVRRKITELRRAKAKSPPSPSSPSLPSSPP</sequence>
<feature type="signal peptide" evidence="3">
    <location>
        <begin position="1"/>
        <end position="19"/>
    </location>
</feature>
<feature type="non-terminal residue" evidence="5">
    <location>
        <position position="103"/>
    </location>
</feature>
<evidence type="ECO:0000256" key="1">
    <source>
        <dbReference type="ARBA" id="ARBA00022514"/>
    </source>
</evidence>
<dbReference type="GO" id="GO:0006955">
    <property type="term" value="P:immune response"/>
    <property type="evidence" value="ECO:0007669"/>
    <property type="project" value="InterPro"/>
</dbReference>
<feature type="compositionally biased region" description="Pro residues" evidence="2">
    <location>
        <begin position="90"/>
        <end position="103"/>
    </location>
</feature>
<evidence type="ECO:0000259" key="4">
    <source>
        <dbReference type="Pfam" id="PF00048"/>
    </source>
</evidence>
<feature type="region of interest" description="Disordered" evidence="2">
    <location>
        <begin position="82"/>
        <end position="103"/>
    </location>
</feature>
<dbReference type="InterPro" id="IPR001811">
    <property type="entry name" value="Chemokine_IL8-like_dom"/>
</dbReference>
<dbReference type="InterPro" id="IPR036048">
    <property type="entry name" value="Interleukin_8-like_sf"/>
</dbReference>
<reference evidence="5" key="2">
    <citation type="submission" date="2016-06" db="EMBL/GenBank/DDBJ databases">
        <title>The genome of a short-lived fish provides insights into sex chromosome evolution and the genetic control of aging.</title>
        <authorList>
            <person name="Reichwald K."/>
            <person name="Felder M."/>
            <person name="Petzold A."/>
            <person name="Koch P."/>
            <person name="Groth M."/>
            <person name="Platzer M."/>
        </authorList>
    </citation>
    <scope>NUCLEOTIDE SEQUENCE</scope>
    <source>
        <tissue evidence="5">Brain</tissue>
    </source>
</reference>
<evidence type="ECO:0000256" key="3">
    <source>
        <dbReference type="SAM" id="SignalP"/>
    </source>
</evidence>
<dbReference type="GO" id="GO:0005615">
    <property type="term" value="C:extracellular space"/>
    <property type="evidence" value="ECO:0007669"/>
    <property type="project" value="UniProtKB-KW"/>
</dbReference>
<reference evidence="5" key="1">
    <citation type="submission" date="2016-05" db="EMBL/GenBank/DDBJ databases">
        <authorList>
            <person name="Lavstsen T."/>
            <person name="Jespersen J.S."/>
        </authorList>
    </citation>
    <scope>NUCLEOTIDE SEQUENCE</scope>
    <source>
        <tissue evidence="5">Brain</tissue>
    </source>
</reference>
<accession>A0A1A8ES27</accession>
<organism evidence="5">
    <name type="scientific">Nothobranchius korthausae</name>
    <dbReference type="NCBI Taxonomy" id="1143690"/>
    <lineage>
        <taxon>Eukaryota</taxon>
        <taxon>Metazoa</taxon>
        <taxon>Chordata</taxon>
        <taxon>Craniata</taxon>
        <taxon>Vertebrata</taxon>
        <taxon>Euteleostomi</taxon>
        <taxon>Actinopterygii</taxon>
        <taxon>Neopterygii</taxon>
        <taxon>Teleostei</taxon>
        <taxon>Neoteleostei</taxon>
        <taxon>Acanthomorphata</taxon>
        <taxon>Ovalentaria</taxon>
        <taxon>Atherinomorphae</taxon>
        <taxon>Cyprinodontiformes</taxon>
        <taxon>Nothobranchiidae</taxon>
        <taxon>Nothobranchius</taxon>
    </lineage>
</organism>
<evidence type="ECO:0000313" key="5">
    <source>
        <dbReference type="EMBL" id="SBQ49286.1"/>
    </source>
</evidence>
<dbReference type="Gene3D" id="2.40.50.40">
    <property type="match status" value="1"/>
</dbReference>